<proteinExistence type="predicted"/>
<dbReference type="Proteomes" id="UP000184207">
    <property type="component" value="Unassembled WGS sequence"/>
</dbReference>
<dbReference type="OrthoDB" id="9792813at2"/>
<accession>A0A1M7SSE4</accession>
<gene>
    <name evidence="1" type="ORF">SAMN02745226_01206</name>
</gene>
<dbReference type="STRING" id="1121883.SAMN02745226_01206"/>
<dbReference type="RefSeq" id="WP_072759402.1">
    <property type="nucleotide sequence ID" value="NZ_FRDJ01000005.1"/>
</dbReference>
<dbReference type="EMBL" id="FRDJ01000005">
    <property type="protein sequence ID" value="SHN61412.1"/>
    <property type="molecule type" value="Genomic_DNA"/>
</dbReference>
<sequence length="228" mass="26476">MVQVLKEQVESAVKLYESVEDFQNIDKALKKIRNTFPDFSLQSSLVKVAVVNSLYNTNIFRTLDVAKHISEVVASDGINLEPDFVDKLSLIVLKSNGDDGKSKHYISFTSIFAHNFLSEKFPIYNSFVTKMVAYHLHEEAKKYGSYADFYHDFYMLLHSLDFKTTVSDMHKYLWISGEYRKFCGLKPWENPSQEINPDLKRIFLKKDDSTKNLLDDTVKDLYGPLFRE</sequence>
<keyword evidence="2" id="KW-1185">Reference proteome</keyword>
<dbReference type="AlphaFoldDB" id="A0A1M7SSE4"/>
<evidence type="ECO:0000313" key="1">
    <source>
        <dbReference type="EMBL" id="SHN61412.1"/>
    </source>
</evidence>
<reference evidence="2" key="1">
    <citation type="submission" date="2016-12" db="EMBL/GenBank/DDBJ databases">
        <authorList>
            <person name="Varghese N."/>
            <person name="Submissions S."/>
        </authorList>
    </citation>
    <scope>NUCLEOTIDE SEQUENCE [LARGE SCALE GENOMIC DNA]</scope>
    <source>
        <strain evidence="2">DSM 13020</strain>
    </source>
</reference>
<protein>
    <submittedName>
        <fullName evidence="1">Uncharacterized protein</fullName>
    </submittedName>
</protein>
<name>A0A1M7SSE4_FERGO</name>
<organism evidence="1 2">
    <name type="scientific">Fervidobacterium gondwanense DSM 13020</name>
    <dbReference type="NCBI Taxonomy" id="1121883"/>
    <lineage>
        <taxon>Bacteria</taxon>
        <taxon>Thermotogati</taxon>
        <taxon>Thermotogota</taxon>
        <taxon>Thermotogae</taxon>
        <taxon>Thermotogales</taxon>
        <taxon>Fervidobacteriaceae</taxon>
        <taxon>Fervidobacterium</taxon>
    </lineage>
</organism>
<evidence type="ECO:0000313" key="2">
    <source>
        <dbReference type="Proteomes" id="UP000184207"/>
    </source>
</evidence>